<proteinExistence type="inferred from homology"/>
<dbReference type="SUPFAM" id="SSF52402">
    <property type="entry name" value="Adenine nucleotide alpha hydrolases-like"/>
    <property type="match status" value="2"/>
</dbReference>
<sequence length="289" mass="32951">MLKKILVPTDFSDYANHALRAAFRLAEHTGAEVVLLHVMEVMPTTFYAPLVFTTENNLIEQELHQHMVERAQDELKRVLEEMGDMVQKVSHRIVVEVGRAYPIIMEYEQEEQPDCIMIGGRGADALEGTLIGSTTDKVVRHAACPVFVIKSDFAPNRVRKMLFATGFDEESEVAVKELKYWQEILQADLLLLRVNTPTDFMTSREIEQAYQRFIERYELNASLHVYCDVSQDEGIVNFADDVQADLIVVPTHQRRGISHLFLGSIAEDVVEHAHRSVLTFNLKKQKSHG</sequence>
<dbReference type="RefSeq" id="WP_166918378.1">
    <property type="nucleotide sequence ID" value="NZ_JAASRN010000001.1"/>
</dbReference>
<evidence type="ECO:0000259" key="3">
    <source>
        <dbReference type="Pfam" id="PF00582"/>
    </source>
</evidence>
<feature type="domain" description="UspA" evidence="3">
    <location>
        <begin position="1"/>
        <end position="150"/>
    </location>
</feature>
<dbReference type="Proteomes" id="UP000537126">
    <property type="component" value="Unassembled WGS sequence"/>
</dbReference>
<dbReference type="PANTHER" id="PTHR46268">
    <property type="entry name" value="STRESS RESPONSE PROTEIN NHAX"/>
    <property type="match status" value="1"/>
</dbReference>
<dbReference type="PRINTS" id="PR01438">
    <property type="entry name" value="UNVRSLSTRESS"/>
</dbReference>
<keyword evidence="2" id="KW-0175">Coiled coil</keyword>
<comment type="caution">
    <text evidence="4">The sequence shown here is derived from an EMBL/GenBank/DDBJ whole genome shotgun (WGS) entry which is preliminary data.</text>
</comment>
<evidence type="ECO:0000256" key="1">
    <source>
        <dbReference type="ARBA" id="ARBA00008791"/>
    </source>
</evidence>
<dbReference type="PANTHER" id="PTHR46268:SF6">
    <property type="entry name" value="UNIVERSAL STRESS PROTEIN UP12"/>
    <property type="match status" value="1"/>
</dbReference>
<dbReference type="InterPro" id="IPR014729">
    <property type="entry name" value="Rossmann-like_a/b/a_fold"/>
</dbReference>
<evidence type="ECO:0000256" key="2">
    <source>
        <dbReference type="SAM" id="Coils"/>
    </source>
</evidence>
<reference evidence="4 5" key="1">
    <citation type="submission" date="2020-03" db="EMBL/GenBank/DDBJ databases">
        <title>Genomic Encyclopedia of Type Strains, Phase IV (KMG-IV): sequencing the most valuable type-strain genomes for metagenomic binning, comparative biology and taxonomic classification.</title>
        <authorList>
            <person name="Goeker M."/>
        </authorList>
    </citation>
    <scope>NUCLEOTIDE SEQUENCE [LARGE SCALE GENOMIC DNA]</scope>
    <source>
        <strain evidence="4 5">DSM 5718</strain>
    </source>
</reference>
<dbReference type="Gene3D" id="3.40.50.620">
    <property type="entry name" value="HUPs"/>
    <property type="match status" value="2"/>
</dbReference>
<keyword evidence="5" id="KW-1185">Reference proteome</keyword>
<organism evidence="4 5">
    <name type="scientific">Thermonema lapsum</name>
    <dbReference type="NCBI Taxonomy" id="28195"/>
    <lineage>
        <taxon>Bacteria</taxon>
        <taxon>Pseudomonadati</taxon>
        <taxon>Bacteroidota</taxon>
        <taxon>Cytophagia</taxon>
        <taxon>Cytophagales</taxon>
        <taxon>Thermonemataceae</taxon>
        <taxon>Thermonema</taxon>
    </lineage>
</organism>
<gene>
    <name evidence="4" type="ORF">FHS56_000589</name>
</gene>
<dbReference type="Pfam" id="PF00582">
    <property type="entry name" value="Usp"/>
    <property type="match status" value="2"/>
</dbReference>
<dbReference type="EMBL" id="JAASRN010000001">
    <property type="protein sequence ID" value="NIK73103.1"/>
    <property type="molecule type" value="Genomic_DNA"/>
</dbReference>
<feature type="coiled-coil region" evidence="2">
    <location>
        <begin position="61"/>
        <end position="88"/>
    </location>
</feature>
<evidence type="ECO:0000313" key="4">
    <source>
        <dbReference type="EMBL" id="NIK73103.1"/>
    </source>
</evidence>
<dbReference type="InterPro" id="IPR006015">
    <property type="entry name" value="Universal_stress_UspA"/>
</dbReference>
<name>A0A846MNH1_9BACT</name>
<dbReference type="InterPro" id="IPR006016">
    <property type="entry name" value="UspA"/>
</dbReference>
<accession>A0A846MNH1</accession>
<dbReference type="AlphaFoldDB" id="A0A846MNH1"/>
<protein>
    <submittedName>
        <fullName evidence="4">Nucleotide-binding universal stress UspA family protein</fullName>
    </submittedName>
</protein>
<feature type="domain" description="UspA" evidence="3">
    <location>
        <begin position="159"/>
        <end position="279"/>
    </location>
</feature>
<dbReference type="CDD" id="cd00293">
    <property type="entry name" value="USP-like"/>
    <property type="match status" value="2"/>
</dbReference>
<evidence type="ECO:0000313" key="5">
    <source>
        <dbReference type="Proteomes" id="UP000537126"/>
    </source>
</evidence>
<comment type="similarity">
    <text evidence="1">Belongs to the universal stress protein A family.</text>
</comment>